<evidence type="ECO:0000313" key="6">
    <source>
        <dbReference type="EMBL" id="RKQ87769.1"/>
    </source>
</evidence>
<dbReference type="RefSeq" id="WP_170179489.1">
    <property type="nucleotide sequence ID" value="NZ_RBIL01000002.1"/>
</dbReference>
<dbReference type="Pfam" id="PF10343">
    <property type="entry name" value="Q_salvage"/>
    <property type="match status" value="1"/>
</dbReference>
<dbReference type="AlphaFoldDB" id="A0A660L4H3"/>
<evidence type="ECO:0000256" key="2">
    <source>
        <dbReference type="ARBA" id="ARBA00035119"/>
    </source>
</evidence>
<dbReference type="Proteomes" id="UP000278962">
    <property type="component" value="Unassembled WGS sequence"/>
</dbReference>
<sequence>MSSLTDEIREKAARVARKATRVRIEEDAIEAYARDLPAQSPPAPELADADDEARAAFSLQLNAINFGSGWFPTLNKPDGLSGFRTVEAGLRRHGPYAIEELRRVTPAEIAATLGQAPDHELMALFARALRELGERVGDSFLGFARGGDTTAIADELASWPTWYDISPYDGEAIPFFKRAQIAAADLALAGLTDPAGLDRLTLFADNLVPHVLRIDGVLAFDAELVARIDAGTPIEHDSPEEVEIRAVALHAVERLVAAHGGTTATAVDHALWHRGAAPEYKAHPRHRSRTTAY</sequence>
<evidence type="ECO:0000313" key="7">
    <source>
        <dbReference type="Proteomes" id="UP000278962"/>
    </source>
</evidence>
<gene>
    <name evidence="6" type="ORF">C8N24_5798</name>
</gene>
<evidence type="ECO:0000256" key="4">
    <source>
        <dbReference type="ARBA" id="ARBA00035393"/>
    </source>
</evidence>
<dbReference type="GO" id="GO:0006400">
    <property type="term" value="P:tRNA modification"/>
    <property type="evidence" value="ECO:0007669"/>
    <property type="project" value="TreeGrafter"/>
</dbReference>
<dbReference type="PANTHER" id="PTHR21314">
    <property type="entry name" value="QUEUOSINE 5'-PHOSPHATE N-GLYCOSYLASE_HYDROLASE-RELATED"/>
    <property type="match status" value="1"/>
</dbReference>
<proteinExistence type="inferred from homology"/>
<organism evidence="6 7">
    <name type="scientific">Solirubrobacter pauli</name>
    <dbReference type="NCBI Taxonomy" id="166793"/>
    <lineage>
        <taxon>Bacteria</taxon>
        <taxon>Bacillati</taxon>
        <taxon>Actinomycetota</taxon>
        <taxon>Thermoleophilia</taxon>
        <taxon>Solirubrobacterales</taxon>
        <taxon>Solirubrobacteraceae</taxon>
        <taxon>Solirubrobacter</taxon>
    </lineage>
</organism>
<comment type="catalytic activity">
    <reaction evidence="5">
        <text>queuosine 5'-phosphate + H2O = queuine + D-ribose 5-phosphate</text>
        <dbReference type="Rhea" id="RHEA:75387"/>
        <dbReference type="ChEBI" id="CHEBI:15377"/>
        <dbReference type="ChEBI" id="CHEBI:17433"/>
        <dbReference type="ChEBI" id="CHEBI:78346"/>
        <dbReference type="ChEBI" id="CHEBI:194371"/>
    </reaction>
    <physiologicalReaction direction="left-to-right" evidence="5">
        <dbReference type="Rhea" id="RHEA:75388"/>
    </physiologicalReaction>
</comment>
<dbReference type="InterPro" id="IPR019438">
    <property type="entry name" value="Q_salvage"/>
</dbReference>
<name>A0A660L4H3_9ACTN</name>
<comment type="caution">
    <text evidence="6">The sequence shown here is derived from an EMBL/GenBank/DDBJ whole genome shotgun (WGS) entry which is preliminary data.</text>
</comment>
<reference evidence="6 7" key="1">
    <citation type="submission" date="2018-10" db="EMBL/GenBank/DDBJ databases">
        <title>Genomic Encyclopedia of Archaeal and Bacterial Type Strains, Phase II (KMG-II): from individual species to whole genera.</title>
        <authorList>
            <person name="Goeker M."/>
        </authorList>
    </citation>
    <scope>NUCLEOTIDE SEQUENCE [LARGE SCALE GENOMIC DNA]</scope>
    <source>
        <strain evidence="6 7">DSM 14954</strain>
    </source>
</reference>
<evidence type="ECO:0000256" key="1">
    <source>
        <dbReference type="ARBA" id="ARBA00022801"/>
    </source>
</evidence>
<keyword evidence="7" id="KW-1185">Reference proteome</keyword>
<accession>A0A660L4H3</accession>
<keyword evidence="1" id="KW-0378">Hydrolase</keyword>
<comment type="similarity">
    <text evidence="2">Belongs to the QNG1 protein family.</text>
</comment>
<dbReference type="GO" id="GO:0016787">
    <property type="term" value="F:hydrolase activity"/>
    <property type="evidence" value="ECO:0007669"/>
    <property type="project" value="UniProtKB-KW"/>
</dbReference>
<dbReference type="PANTHER" id="PTHR21314:SF0">
    <property type="entry name" value="QUEUOSINE 5'-PHOSPHATE N-GLYCOSYLASE_HYDROLASE"/>
    <property type="match status" value="1"/>
</dbReference>
<protein>
    <recommendedName>
        <fullName evidence="3">Queuosine 5'-phosphate N-glycosylase/hydrolase</fullName>
    </recommendedName>
    <alternativeName>
        <fullName evidence="4">Queuosine-nucleotide N-glycosylase/hydrolase</fullName>
    </alternativeName>
</protein>
<dbReference type="EMBL" id="RBIL01000002">
    <property type="protein sequence ID" value="RKQ87769.1"/>
    <property type="molecule type" value="Genomic_DNA"/>
</dbReference>
<evidence type="ECO:0000256" key="5">
    <source>
        <dbReference type="ARBA" id="ARBA00048204"/>
    </source>
</evidence>
<evidence type="ECO:0000256" key="3">
    <source>
        <dbReference type="ARBA" id="ARBA00035306"/>
    </source>
</evidence>